<dbReference type="SUPFAM" id="SSF53850">
    <property type="entry name" value="Periplasmic binding protein-like II"/>
    <property type="match status" value="1"/>
</dbReference>
<dbReference type="InterPro" id="IPR036388">
    <property type="entry name" value="WH-like_DNA-bd_sf"/>
</dbReference>
<dbReference type="SUPFAM" id="SSF46785">
    <property type="entry name" value="Winged helix' DNA-binding domain"/>
    <property type="match status" value="1"/>
</dbReference>
<evidence type="ECO:0000256" key="4">
    <source>
        <dbReference type="ARBA" id="ARBA00023163"/>
    </source>
</evidence>
<dbReference type="PROSITE" id="PS50931">
    <property type="entry name" value="HTH_LYSR"/>
    <property type="match status" value="1"/>
</dbReference>
<gene>
    <name evidence="6" type="ORF">EDC56_2067</name>
</gene>
<dbReference type="Gene3D" id="1.10.10.10">
    <property type="entry name" value="Winged helix-like DNA-binding domain superfamily/Winged helix DNA-binding domain"/>
    <property type="match status" value="1"/>
</dbReference>
<dbReference type="InterPro" id="IPR036390">
    <property type="entry name" value="WH_DNA-bd_sf"/>
</dbReference>
<dbReference type="GO" id="GO:0003700">
    <property type="term" value="F:DNA-binding transcription factor activity"/>
    <property type="evidence" value="ECO:0007669"/>
    <property type="project" value="InterPro"/>
</dbReference>
<dbReference type="OrthoDB" id="5821487at2"/>
<evidence type="ECO:0000313" key="7">
    <source>
        <dbReference type="Proteomes" id="UP000275394"/>
    </source>
</evidence>
<keyword evidence="3 6" id="KW-0238">DNA-binding</keyword>
<sequence length="286" mass="32326">MTSLDDLNLFALTVRHQGISAAAAATNMQRSKISRRLQALEHALGYQLLIRTTRHIELTEQGRWLYRQIESPLNTLQAATELMVERGTAPKGLMRIAIPPTLGVTEFFADTIERYISLYPQVQLEIEHEKSAIDLRRSNTDLQLLPGFIDSLHDDYVQQSLIQFPYTLVASPCYLSKKGRPKALAELADYDFLASRYTRSLMPECRNYRLFSDDLRLLHQLAKAGQGIAILPTSMIEEDLASGALSNIDCADQLTPPSISLIYPAQAYLPERTRLMVKMLRDNFAL</sequence>
<comment type="similarity">
    <text evidence="1">Belongs to the LysR transcriptional regulatory family.</text>
</comment>
<dbReference type="AlphaFoldDB" id="A0A3N2DP96"/>
<dbReference type="InterPro" id="IPR058163">
    <property type="entry name" value="LysR-type_TF_proteobact-type"/>
</dbReference>
<dbReference type="FunFam" id="1.10.10.10:FF:000001">
    <property type="entry name" value="LysR family transcriptional regulator"/>
    <property type="match status" value="1"/>
</dbReference>
<dbReference type="GO" id="GO:0006351">
    <property type="term" value="P:DNA-templated transcription"/>
    <property type="evidence" value="ECO:0007669"/>
    <property type="project" value="TreeGrafter"/>
</dbReference>
<dbReference type="RefSeq" id="WP_123712394.1">
    <property type="nucleotide sequence ID" value="NZ_RKHR01000004.1"/>
</dbReference>
<evidence type="ECO:0000256" key="2">
    <source>
        <dbReference type="ARBA" id="ARBA00023015"/>
    </source>
</evidence>
<accession>A0A3N2DP96</accession>
<evidence type="ECO:0000256" key="1">
    <source>
        <dbReference type="ARBA" id="ARBA00009437"/>
    </source>
</evidence>
<evidence type="ECO:0000313" key="6">
    <source>
        <dbReference type="EMBL" id="ROS01623.1"/>
    </source>
</evidence>
<dbReference type="InterPro" id="IPR005119">
    <property type="entry name" value="LysR_subst-bd"/>
</dbReference>
<dbReference type="Pfam" id="PF03466">
    <property type="entry name" value="LysR_substrate"/>
    <property type="match status" value="1"/>
</dbReference>
<reference evidence="6 7" key="1">
    <citation type="submission" date="2018-11" db="EMBL/GenBank/DDBJ databases">
        <title>Genomic Encyclopedia of Type Strains, Phase IV (KMG-IV): sequencing the most valuable type-strain genomes for metagenomic binning, comparative biology and taxonomic classification.</title>
        <authorList>
            <person name="Goeker M."/>
        </authorList>
    </citation>
    <scope>NUCLEOTIDE SEQUENCE [LARGE SCALE GENOMIC DNA]</scope>
    <source>
        <strain evidence="6 7">DSM 100316</strain>
    </source>
</reference>
<evidence type="ECO:0000259" key="5">
    <source>
        <dbReference type="PROSITE" id="PS50931"/>
    </source>
</evidence>
<protein>
    <submittedName>
        <fullName evidence="6">DNA-binding transcriptional LysR family regulator</fullName>
    </submittedName>
</protein>
<dbReference type="Pfam" id="PF00126">
    <property type="entry name" value="HTH_1"/>
    <property type="match status" value="1"/>
</dbReference>
<dbReference type="PANTHER" id="PTHR30537">
    <property type="entry name" value="HTH-TYPE TRANSCRIPTIONAL REGULATOR"/>
    <property type="match status" value="1"/>
</dbReference>
<dbReference type="Proteomes" id="UP000275394">
    <property type="component" value="Unassembled WGS sequence"/>
</dbReference>
<dbReference type="PANTHER" id="PTHR30537:SF5">
    <property type="entry name" value="HTH-TYPE TRANSCRIPTIONAL ACTIVATOR TTDR-RELATED"/>
    <property type="match status" value="1"/>
</dbReference>
<proteinExistence type="inferred from homology"/>
<dbReference type="Gene3D" id="3.40.190.290">
    <property type="match status" value="1"/>
</dbReference>
<keyword evidence="2" id="KW-0805">Transcription regulation</keyword>
<name>A0A3N2DP96_9GAMM</name>
<dbReference type="GO" id="GO:0043565">
    <property type="term" value="F:sequence-specific DNA binding"/>
    <property type="evidence" value="ECO:0007669"/>
    <property type="project" value="TreeGrafter"/>
</dbReference>
<keyword evidence="7" id="KW-1185">Reference proteome</keyword>
<evidence type="ECO:0000256" key="3">
    <source>
        <dbReference type="ARBA" id="ARBA00023125"/>
    </source>
</evidence>
<dbReference type="InterPro" id="IPR000847">
    <property type="entry name" value="LysR_HTH_N"/>
</dbReference>
<comment type="caution">
    <text evidence="6">The sequence shown here is derived from an EMBL/GenBank/DDBJ whole genome shotgun (WGS) entry which is preliminary data.</text>
</comment>
<organism evidence="6 7">
    <name type="scientific">Sinobacterium caligoides</name>
    <dbReference type="NCBI Taxonomy" id="933926"/>
    <lineage>
        <taxon>Bacteria</taxon>
        <taxon>Pseudomonadati</taxon>
        <taxon>Pseudomonadota</taxon>
        <taxon>Gammaproteobacteria</taxon>
        <taxon>Cellvibrionales</taxon>
        <taxon>Spongiibacteraceae</taxon>
        <taxon>Sinobacterium</taxon>
    </lineage>
</organism>
<feature type="domain" description="HTH lysR-type" evidence="5">
    <location>
        <begin position="1"/>
        <end position="59"/>
    </location>
</feature>
<keyword evidence="4" id="KW-0804">Transcription</keyword>
<dbReference type="EMBL" id="RKHR01000004">
    <property type="protein sequence ID" value="ROS01623.1"/>
    <property type="molecule type" value="Genomic_DNA"/>
</dbReference>